<accession>A0A0D8XA01</accession>
<evidence type="ECO:0000313" key="8">
    <source>
        <dbReference type="EMBL" id="KJH41393.1"/>
    </source>
</evidence>
<keyword evidence="9" id="KW-1185">Reference proteome</keyword>
<evidence type="ECO:0000256" key="3">
    <source>
        <dbReference type="ARBA" id="ARBA00022701"/>
    </source>
</evidence>
<keyword evidence="4 6" id="KW-0175">Coiled coil</keyword>
<evidence type="ECO:0000256" key="1">
    <source>
        <dbReference type="ARBA" id="ARBA00004245"/>
    </source>
</evidence>
<dbReference type="Pfam" id="PF16641">
    <property type="entry name" value="CLIP1_ZNF"/>
    <property type="match status" value="1"/>
</dbReference>
<keyword evidence="3" id="KW-0493">Microtubule</keyword>
<dbReference type="InterPro" id="IPR032108">
    <property type="entry name" value="CLIP1_ZNF"/>
</dbReference>
<keyword evidence="5" id="KW-0206">Cytoskeleton</keyword>
<feature type="coiled-coil region" evidence="6">
    <location>
        <begin position="97"/>
        <end position="124"/>
    </location>
</feature>
<proteinExistence type="predicted"/>
<evidence type="ECO:0000313" key="9">
    <source>
        <dbReference type="Proteomes" id="UP000053766"/>
    </source>
</evidence>
<feature type="coiled-coil region" evidence="6">
    <location>
        <begin position="15"/>
        <end position="70"/>
    </location>
</feature>
<keyword evidence="2" id="KW-0963">Cytoplasm</keyword>
<protein>
    <recommendedName>
        <fullName evidence="7">CLIP1 zinc knuckle domain-containing protein</fullName>
    </recommendedName>
</protein>
<evidence type="ECO:0000256" key="5">
    <source>
        <dbReference type="ARBA" id="ARBA00023212"/>
    </source>
</evidence>
<dbReference type="OrthoDB" id="5412539at2759"/>
<gene>
    <name evidence="8" type="ORF">DICVIV_12629</name>
</gene>
<dbReference type="AlphaFoldDB" id="A0A0D8XA01"/>
<reference evidence="8 9" key="1">
    <citation type="submission" date="2013-11" db="EMBL/GenBank/DDBJ databases">
        <title>Draft genome of the bovine lungworm Dictyocaulus viviparus.</title>
        <authorList>
            <person name="Mitreva M."/>
        </authorList>
    </citation>
    <scope>NUCLEOTIDE SEQUENCE [LARGE SCALE GENOMIC DNA]</scope>
    <source>
        <strain evidence="8 9">HannoverDv2000</strain>
    </source>
</reference>
<dbReference type="GO" id="GO:0005874">
    <property type="term" value="C:microtubule"/>
    <property type="evidence" value="ECO:0007669"/>
    <property type="project" value="UniProtKB-KW"/>
</dbReference>
<evidence type="ECO:0000256" key="4">
    <source>
        <dbReference type="ARBA" id="ARBA00023054"/>
    </source>
</evidence>
<feature type="domain" description="CLIP1 zinc knuckle" evidence="7">
    <location>
        <begin position="229"/>
        <end position="246"/>
    </location>
</feature>
<dbReference type="STRING" id="29172.A0A0D8XA01"/>
<evidence type="ECO:0000256" key="6">
    <source>
        <dbReference type="SAM" id="Coils"/>
    </source>
</evidence>
<evidence type="ECO:0000259" key="7">
    <source>
        <dbReference type="Pfam" id="PF16641"/>
    </source>
</evidence>
<dbReference type="EMBL" id="KN716833">
    <property type="protein sequence ID" value="KJH41393.1"/>
    <property type="molecule type" value="Genomic_DNA"/>
</dbReference>
<dbReference type="Proteomes" id="UP000053766">
    <property type="component" value="Unassembled WGS sequence"/>
</dbReference>
<evidence type="ECO:0000256" key="2">
    <source>
        <dbReference type="ARBA" id="ARBA00022490"/>
    </source>
</evidence>
<sequence>MQFLNSELATSNQLVKECLKDKEKLLCEIEILTKKLVDSGETERLVKQELSASKLKVDELIQEKQSLLDQLRKSFVEKAKLEEISCDENMRTTTVEKIVSDKEVERLKEELAQKQKEITSLLLKEANTNVLVSEAQQKIDLCNELEEHWRNKELAMSEVIDDLNTQLEQAKARTQNEEIDSLRKELAFSHSIIADQKRKEIELQQKIDSLISLPAGLVTGTAPREKKPRKYCDICEVFDQHESEDCPNQEVYDVSNPHKFRKHPIEEREYCDHCEGDTFFISVFGHDTFACVAQEHQNKNDSTF</sequence>
<organism evidence="8 9">
    <name type="scientific">Dictyocaulus viviparus</name>
    <name type="common">Bovine lungworm</name>
    <dbReference type="NCBI Taxonomy" id="29172"/>
    <lineage>
        <taxon>Eukaryota</taxon>
        <taxon>Metazoa</taxon>
        <taxon>Ecdysozoa</taxon>
        <taxon>Nematoda</taxon>
        <taxon>Chromadorea</taxon>
        <taxon>Rhabditida</taxon>
        <taxon>Rhabditina</taxon>
        <taxon>Rhabditomorpha</taxon>
        <taxon>Strongyloidea</taxon>
        <taxon>Metastrongylidae</taxon>
        <taxon>Dictyocaulus</taxon>
    </lineage>
</organism>
<comment type="subcellular location">
    <subcellularLocation>
        <location evidence="1">Cytoplasm</location>
        <location evidence="1">Cytoskeleton</location>
    </subcellularLocation>
</comment>
<name>A0A0D8XA01_DICVI</name>
<reference evidence="9" key="2">
    <citation type="journal article" date="2016" name="Sci. Rep.">
        <title>Dictyocaulus viviparus genome, variome and transcriptome elucidate lungworm biology and support future intervention.</title>
        <authorList>
            <person name="McNulty S.N."/>
            <person name="Strube C."/>
            <person name="Rosa B.A."/>
            <person name="Martin J.C."/>
            <person name="Tyagi R."/>
            <person name="Choi Y.J."/>
            <person name="Wang Q."/>
            <person name="Hallsworth Pepin K."/>
            <person name="Zhang X."/>
            <person name="Ozersky P."/>
            <person name="Wilson R.K."/>
            <person name="Sternberg P.W."/>
            <person name="Gasser R.B."/>
            <person name="Mitreva M."/>
        </authorList>
    </citation>
    <scope>NUCLEOTIDE SEQUENCE [LARGE SCALE GENOMIC DNA]</scope>
    <source>
        <strain evidence="9">HannoverDv2000</strain>
    </source>
</reference>